<evidence type="ECO:0000313" key="2">
    <source>
        <dbReference type="EMBL" id="PEN15160.1"/>
    </source>
</evidence>
<dbReference type="SMART" id="SM00932">
    <property type="entry name" value="Nfu_N"/>
    <property type="match status" value="1"/>
</dbReference>
<name>A0A2A8D2Q4_9BACT</name>
<evidence type="ECO:0000313" key="3">
    <source>
        <dbReference type="Proteomes" id="UP000220102"/>
    </source>
</evidence>
<dbReference type="RefSeq" id="WP_098074058.1">
    <property type="nucleotide sequence ID" value="NZ_PDEQ01000001.1"/>
</dbReference>
<accession>A0A2A8D2Q4</accession>
<dbReference type="InterPro" id="IPR036498">
    <property type="entry name" value="Nfu/NifU_N_sf"/>
</dbReference>
<dbReference type="OrthoDB" id="9796965at2"/>
<sequence>MPDFQTETTPNPNSLKITTDAGRFIDDGLVSASSPDDVPEDTLAHKLLSVKGVADILLLPAFLTISRTDGVAWSTLMPKVEDVLTRHFAERAKRT</sequence>
<gene>
    <name evidence="2" type="ORF">CRI94_02430</name>
</gene>
<dbReference type="Proteomes" id="UP000220102">
    <property type="component" value="Unassembled WGS sequence"/>
</dbReference>
<keyword evidence="3" id="KW-1185">Reference proteome</keyword>
<comment type="caution">
    <text evidence="2">The sequence shown here is derived from an EMBL/GenBank/DDBJ whole genome shotgun (WGS) entry which is preliminary data.</text>
</comment>
<dbReference type="Pfam" id="PF08712">
    <property type="entry name" value="Nfu_N"/>
    <property type="match status" value="1"/>
</dbReference>
<feature type="domain" description="Scaffold protein Nfu/NifU N-terminal" evidence="1">
    <location>
        <begin position="4"/>
        <end position="91"/>
    </location>
</feature>
<dbReference type="SUPFAM" id="SSF110836">
    <property type="entry name" value="Hypothetical protein SAV1430"/>
    <property type="match status" value="1"/>
</dbReference>
<dbReference type="Gene3D" id="3.30.1370.70">
    <property type="entry name" value="Scaffold protein Nfu/NifU, N-terminal domain"/>
    <property type="match status" value="1"/>
</dbReference>
<proteinExistence type="predicted"/>
<evidence type="ECO:0000259" key="1">
    <source>
        <dbReference type="SMART" id="SM00932"/>
    </source>
</evidence>
<organism evidence="2 3">
    <name type="scientific">Longibacter salinarum</name>
    <dbReference type="NCBI Taxonomy" id="1850348"/>
    <lineage>
        <taxon>Bacteria</taxon>
        <taxon>Pseudomonadati</taxon>
        <taxon>Rhodothermota</taxon>
        <taxon>Rhodothermia</taxon>
        <taxon>Rhodothermales</taxon>
        <taxon>Salisaetaceae</taxon>
        <taxon>Longibacter</taxon>
    </lineage>
</organism>
<dbReference type="InterPro" id="IPR014824">
    <property type="entry name" value="Nfu/NifU_N"/>
</dbReference>
<reference evidence="2 3" key="1">
    <citation type="submission" date="2017-10" db="EMBL/GenBank/DDBJ databases">
        <title>Draft genome of Longibacter Salinarum.</title>
        <authorList>
            <person name="Goh K.M."/>
            <person name="Shamsir M.S."/>
            <person name="Lim S.W."/>
        </authorList>
    </citation>
    <scope>NUCLEOTIDE SEQUENCE [LARGE SCALE GENOMIC DNA]</scope>
    <source>
        <strain evidence="2 3">KCTC 52045</strain>
    </source>
</reference>
<dbReference type="EMBL" id="PDEQ01000001">
    <property type="protein sequence ID" value="PEN15160.1"/>
    <property type="molecule type" value="Genomic_DNA"/>
</dbReference>
<dbReference type="AlphaFoldDB" id="A0A2A8D2Q4"/>
<protein>
    <recommendedName>
        <fullName evidence="1">Scaffold protein Nfu/NifU N-terminal domain-containing protein</fullName>
    </recommendedName>
</protein>